<accession>A0ABP1SB59</accession>
<proteinExistence type="predicted"/>
<dbReference type="EMBL" id="CAXLJM020000188">
    <property type="protein sequence ID" value="CAL8149099.1"/>
    <property type="molecule type" value="Genomic_DNA"/>
</dbReference>
<evidence type="ECO:0000256" key="1">
    <source>
        <dbReference type="SAM" id="MobiDB-lite"/>
    </source>
</evidence>
<feature type="compositionally biased region" description="Polar residues" evidence="1">
    <location>
        <begin position="136"/>
        <end position="155"/>
    </location>
</feature>
<evidence type="ECO:0000313" key="3">
    <source>
        <dbReference type="Proteomes" id="UP001642540"/>
    </source>
</evidence>
<evidence type="ECO:0000313" key="2">
    <source>
        <dbReference type="EMBL" id="CAL8149099.1"/>
    </source>
</evidence>
<keyword evidence="3" id="KW-1185">Reference proteome</keyword>
<organism evidence="2 3">
    <name type="scientific">Orchesella dallaii</name>
    <dbReference type="NCBI Taxonomy" id="48710"/>
    <lineage>
        <taxon>Eukaryota</taxon>
        <taxon>Metazoa</taxon>
        <taxon>Ecdysozoa</taxon>
        <taxon>Arthropoda</taxon>
        <taxon>Hexapoda</taxon>
        <taxon>Collembola</taxon>
        <taxon>Entomobryomorpha</taxon>
        <taxon>Entomobryoidea</taxon>
        <taxon>Orchesellidae</taxon>
        <taxon>Orchesellinae</taxon>
        <taxon>Orchesella</taxon>
    </lineage>
</organism>
<feature type="compositionally biased region" description="Pro residues" evidence="1">
    <location>
        <begin position="63"/>
        <end position="79"/>
    </location>
</feature>
<name>A0ABP1SB59_9HEXA</name>
<comment type="caution">
    <text evidence="2">The sequence shown here is derived from an EMBL/GenBank/DDBJ whole genome shotgun (WGS) entry which is preliminary data.</text>
</comment>
<protein>
    <submittedName>
        <fullName evidence="2">Uncharacterized protein</fullName>
    </submittedName>
</protein>
<reference evidence="2 3" key="1">
    <citation type="submission" date="2024-08" db="EMBL/GenBank/DDBJ databases">
        <authorList>
            <person name="Cucini C."/>
            <person name="Frati F."/>
        </authorList>
    </citation>
    <scope>NUCLEOTIDE SEQUENCE [LARGE SCALE GENOMIC DNA]</scope>
</reference>
<sequence>MYAEQTDSEAFYTVKLKSGPAYNRNSSIGYPIETTNGAGVTSPTRLTATTTFLNSAAPGGIRVPPPVIPTNINAPPPPPPEEEGVDPYDGVYYTGESIPGRPENIEFRDENDDTVPNIGGGGGARGGIGAMGLPRRQSSTTSSDNRSYVSSAMEV</sequence>
<gene>
    <name evidence="2" type="ORF">ODALV1_LOCUS31632</name>
</gene>
<dbReference type="Proteomes" id="UP001642540">
    <property type="component" value="Unassembled WGS sequence"/>
</dbReference>
<feature type="compositionally biased region" description="Gly residues" evidence="1">
    <location>
        <begin position="118"/>
        <end position="130"/>
    </location>
</feature>
<feature type="region of interest" description="Disordered" evidence="1">
    <location>
        <begin position="55"/>
        <end position="155"/>
    </location>
</feature>